<proteinExistence type="predicted"/>
<name>A0A2P2QNW6_RHIMU</name>
<dbReference type="AlphaFoldDB" id="A0A2P2QNW6"/>
<accession>A0A2P2QNW6</accession>
<sequence length="31" mass="3655">MPFEIRDAVLAMLSCYIHWTGHCVNRNCYNP</sequence>
<protein>
    <submittedName>
        <fullName evidence="1">Uncharacterized protein</fullName>
    </submittedName>
</protein>
<evidence type="ECO:0000313" key="1">
    <source>
        <dbReference type="EMBL" id="MBX68571.1"/>
    </source>
</evidence>
<reference evidence="1" key="1">
    <citation type="submission" date="2018-02" db="EMBL/GenBank/DDBJ databases">
        <title>Rhizophora mucronata_Transcriptome.</title>
        <authorList>
            <person name="Meera S.P."/>
            <person name="Sreeshan A."/>
            <person name="Augustine A."/>
        </authorList>
    </citation>
    <scope>NUCLEOTIDE SEQUENCE</scope>
    <source>
        <tissue evidence="1">Leaf</tissue>
    </source>
</reference>
<organism evidence="1">
    <name type="scientific">Rhizophora mucronata</name>
    <name type="common">Asiatic mangrove</name>
    <dbReference type="NCBI Taxonomy" id="61149"/>
    <lineage>
        <taxon>Eukaryota</taxon>
        <taxon>Viridiplantae</taxon>
        <taxon>Streptophyta</taxon>
        <taxon>Embryophyta</taxon>
        <taxon>Tracheophyta</taxon>
        <taxon>Spermatophyta</taxon>
        <taxon>Magnoliopsida</taxon>
        <taxon>eudicotyledons</taxon>
        <taxon>Gunneridae</taxon>
        <taxon>Pentapetalae</taxon>
        <taxon>rosids</taxon>
        <taxon>fabids</taxon>
        <taxon>Malpighiales</taxon>
        <taxon>Rhizophoraceae</taxon>
        <taxon>Rhizophora</taxon>
    </lineage>
</organism>
<dbReference type="EMBL" id="GGEC01088087">
    <property type="protein sequence ID" value="MBX68571.1"/>
    <property type="molecule type" value="Transcribed_RNA"/>
</dbReference>